<gene>
    <name evidence="11" type="ORF">Fcan01_03719</name>
</gene>
<organism evidence="11 12">
    <name type="scientific">Folsomia candida</name>
    <name type="common">Springtail</name>
    <dbReference type="NCBI Taxonomy" id="158441"/>
    <lineage>
        <taxon>Eukaryota</taxon>
        <taxon>Metazoa</taxon>
        <taxon>Ecdysozoa</taxon>
        <taxon>Arthropoda</taxon>
        <taxon>Hexapoda</taxon>
        <taxon>Collembola</taxon>
        <taxon>Entomobryomorpha</taxon>
        <taxon>Isotomoidea</taxon>
        <taxon>Isotomidae</taxon>
        <taxon>Proisotominae</taxon>
        <taxon>Folsomia</taxon>
    </lineage>
</organism>
<keyword evidence="12" id="KW-1185">Reference proteome</keyword>
<dbReference type="HAMAP" id="MF_03226">
    <property type="entry name" value="YJU2"/>
    <property type="match status" value="1"/>
</dbReference>
<evidence type="ECO:0000256" key="1">
    <source>
        <dbReference type="ARBA" id="ARBA00004123"/>
    </source>
</evidence>
<sequence length="328" mass="37412">MSERKVLNKYYPPDFDPSKIPRARQGKNRQFTVRLMAPCNMRCDTCGEYIYKGKKFNARKEDVENQDYLGIRIYRFYIKCTRCLQEISFKTDPVSTDYIIEAGASRNFMALKLAEEQAEREEAAEKEEEATNPMKLLEKRTEASKNEMASLEALEELRELNQRKVNLDYDTMLNKYDVIRDVESRKDEEEDDRLIEELFGKNGQVIRRIKDDSDDDDEKPPNKKFMSSAIVQKPTDFLTNADDKLQNQEIIAEQHISEKSVGMISVNKKKLVLVKPKTGSTLTTSSNQLGSSALNSSAIRPPDQLPAKNSGSLSLLGAYSSSENSDSD</sequence>
<feature type="binding site" evidence="8">
    <location>
        <position position="46"/>
    </location>
    <ligand>
        <name>Zn(2+)</name>
        <dbReference type="ChEBI" id="CHEBI:29105"/>
    </ligand>
</feature>
<evidence type="ECO:0000256" key="2">
    <source>
        <dbReference type="ARBA" id="ARBA00022664"/>
    </source>
</evidence>
<dbReference type="OrthoDB" id="674963at2759"/>
<dbReference type="PANTHER" id="PTHR12111:SF1">
    <property type="entry name" value="SPLICING FACTOR YJU2"/>
    <property type="match status" value="1"/>
</dbReference>
<protein>
    <recommendedName>
        <fullName evidence="8">Splicing factor YJU2</fullName>
    </recommendedName>
</protein>
<comment type="caution">
    <text evidence="11">The sequence shown here is derived from an EMBL/GenBank/DDBJ whole genome shotgun (WGS) entry which is preliminary data.</text>
</comment>
<evidence type="ECO:0000256" key="8">
    <source>
        <dbReference type="HAMAP-Rule" id="MF_03226"/>
    </source>
</evidence>
<comment type="subcellular location">
    <subcellularLocation>
        <location evidence="1 8">Nucleus</location>
    </subcellularLocation>
</comment>
<feature type="coiled-coil region" evidence="9">
    <location>
        <begin position="106"/>
        <end position="154"/>
    </location>
</feature>
<dbReference type="InterPro" id="IPR043701">
    <property type="entry name" value="Yju2"/>
</dbReference>
<evidence type="ECO:0000256" key="5">
    <source>
        <dbReference type="ARBA" id="ARBA00022833"/>
    </source>
</evidence>
<comment type="subunit">
    <text evidence="8">Component of the spliceosome. Present in the activated B complex, the catalytically activated B* complex which catalyzes the branching, the catalytic step 1 C complex catalyzing the exon ligation, and the postcatalytic P complex containing the ligated exons (mRNA) and the excised lariat intron.</text>
</comment>
<evidence type="ECO:0000256" key="6">
    <source>
        <dbReference type="ARBA" id="ARBA00023187"/>
    </source>
</evidence>
<feature type="region of interest" description="Disordered" evidence="10">
    <location>
        <begin position="277"/>
        <end position="328"/>
    </location>
</feature>
<keyword evidence="9" id="KW-0175">Coiled coil</keyword>
<name>A0A226F6M8_FOLCA</name>
<comment type="function">
    <text evidence="8">Part of the spliceosome which catalyzes two sequential transesterification reactions, first the excision of the non-coding intron from pre-mRNA and then the ligation of the coding exons to form the mature mRNA. Plays a role in stabilizing the structure of the spliceosome catalytic core and docking of the branch helix into the active site, producing 5'-exon and lariat intron-3'-intermediates.</text>
</comment>
<dbReference type="OMA" id="ENCDYQN"/>
<feature type="binding site" evidence="8">
    <location>
        <position position="80"/>
    </location>
    <ligand>
        <name>Zn(2+)</name>
        <dbReference type="ChEBI" id="CHEBI:29105"/>
    </ligand>
</feature>
<feature type="binding site" evidence="8">
    <location>
        <position position="83"/>
    </location>
    <ligand>
        <name>Zn(2+)</name>
        <dbReference type="ChEBI" id="CHEBI:29105"/>
    </ligand>
</feature>
<proteinExistence type="inferred from homology"/>
<evidence type="ECO:0000256" key="4">
    <source>
        <dbReference type="ARBA" id="ARBA00022728"/>
    </source>
</evidence>
<dbReference type="Pfam" id="PF04502">
    <property type="entry name" value="Saf4_Yju2"/>
    <property type="match status" value="1"/>
</dbReference>
<evidence type="ECO:0000313" key="11">
    <source>
        <dbReference type="EMBL" id="OXA64861.1"/>
    </source>
</evidence>
<dbReference type="InterPro" id="IPR007590">
    <property type="entry name" value="Saf4/Yju2"/>
</dbReference>
<evidence type="ECO:0000256" key="3">
    <source>
        <dbReference type="ARBA" id="ARBA00022723"/>
    </source>
</evidence>
<keyword evidence="5 8" id="KW-0862">Zinc</keyword>
<evidence type="ECO:0000256" key="9">
    <source>
        <dbReference type="SAM" id="Coils"/>
    </source>
</evidence>
<keyword evidence="4 8" id="KW-0747">Spliceosome</keyword>
<feature type="binding site" evidence="8">
    <location>
        <position position="43"/>
    </location>
    <ligand>
        <name>Zn(2+)</name>
        <dbReference type="ChEBI" id="CHEBI:29105"/>
    </ligand>
</feature>
<keyword evidence="2" id="KW-0507">mRNA processing</keyword>
<comment type="similarity">
    <text evidence="8">Belongs to the CWC16 family. YJU2 subfamily.</text>
</comment>
<dbReference type="EMBL" id="LNIX01000001">
    <property type="protein sequence ID" value="OXA64861.1"/>
    <property type="molecule type" value="Genomic_DNA"/>
</dbReference>
<dbReference type="PANTHER" id="PTHR12111">
    <property type="entry name" value="SPLICING FACTOR YJU2"/>
    <property type="match status" value="1"/>
</dbReference>
<dbReference type="GO" id="GO:0046872">
    <property type="term" value="F:metal ion binding"/>
    <property type="evidence" value="ECO:0007669"/>
    <property type="project" value="UniProtKB-KW"/>
</dbReference>
<keyword evidence="7 8" id="KW-0539">Nucleus</keyword>
<feature type="compositionally biased region" description="Low complexity" evidence="10">
    <location>
        <begin position="310"/>
        <end position="322"/>
    </location>
</feature>
<keyword evidence="6" id="KW-0508">mRNA splicing</keyword>
<dbReference type="Proteomes" id="UP000198287">
    <property type="component" value="Unassembled WGS sequence"/>
</dbReference>
<dbReference type="GO" id="GO:0071006">
    <property type="term" value="C:U2-type catalytic step 1 spliceosome"/>
    <property type="evidence" value="ECO:0007669"/>
    <property type="project" value="UniProtKB-UniRule"/>
</dbReference>
<evidence type="ECO:0000313" key="12">
    <source>
        <dbReference type="Proteomes" id="UP000198287"/>
    </source>
</evidence>
<evidence type="ECO:0000256" key="10">
    <source>
        <dbReference type="SAM" id="MobiDB-lite"/>
    </source>
</evidence>
<keyword evidence="3 8" id="KW-0479">Metal-binding</keyword>
<reference evidence="11 12" key="1">
    <citation type="submission" date="2015-12" db="EMBL/GenBank/DDBJ databases">
        <title>The genome of Folsomia candida.</title>
        <authorList>
            <person name="Faddeeva A."/>
            <person name="Derks M.F."/>
            <person name="Anvar Y."/>
            <person name="Smit S."/>
            <person name="Van Straalen N."/>
            <person name="Roelofs D."/>
        </authorList>
    </citation>
    <scope>NUCLEOTIDE SEQUENCE [LARGE SCALE GENOMIC DNA]</scope>
    <source>
        <strain evidence="11 12">VU population</strain>
        <tissue evidence="11">Whole body</tissue>
    </source>
</reference>
<feature type="compositionally biased region" description="Polar residues" evidence="10">
    <location>
        <begin position="278"/>
        <end position="298"/>
    </location>
</feature>
<dbReference type="GO" id="GO:0000349">
    <property type="term" value="P:generation of catalytic spliceosome for first transesterification step"/>
    <property type="evidence" value="ECO:0007669"/>
    <property type="project" value="UniProtKB-UniRule"/>
</dbReference>
<dbReference type="AlphaFoldDB" id="A0A226F6M8"/>
<accession>A0A226F6M8</accession>
<evidence type="ECO:0000256" key="7">
    <source>
        <dbReference type="ARBA" id="ARBA00023242"/>
    </source>
</evidence>
<dbReference type="STRING" id="158441.A0A226F6M8"/>